<dbReference type="AlphaFoldDB" id="A0A8T2PRB2"/>
<feature type="compositionally biased region" description="Basic residues" evidence="8">
    <location>
        <begin position="369"/>
        <end position="390"/>
    </location>
</feature>
<dbReference type="InterPro" id="IPR039915">
    <property type="entry name" value="TACC"/>
</dbReference>
<dbReference type="PANTHER" id="PTHR13924:SF12">
    <property type="entry name" value="TRANSFORMING ACIDIC COILED-COIL-CONTAINING PROTEIN 1"/>
    <property type="match status" value="1"/>
</dbReference>
<protein>
    <recommendedName>
        <fullName evidence="9">Transforming acidic coiled-coil-containing protein C-terminal domain-containing protein</fullName>
    </recommendedName>
</protein>
<dbReference type="EMBL" id="JAFBMS010000003">
    <property type="protein sequence ID" value="KAG9353927.1"/>
    <property type="molecule type" value="Genomic_DNA"/>
</dbReference>
<feature type="region of interest" description="Disordered" evidence="8">
    <location>
        <begin position="488"/>
        <end position="516"/>
    </location>
</feature>
<evidence type="ECO:0000313" key="11">
    <source>
        <dbReference type="Proteomes" id="UP000824540"/>
    </source>
</evidence>
<dbReference type="InterPro" id="IPR007707">
    <property type="entry name" value="TACC_C"/>
</dbReference>
<evidence type="ECO:0000256" key="2">
    <source>
        <dbReference type="ARBA" id="ARBA00009423"/>
    </source>
</evidence>
<sequence>PVLRERGGRRRGPRQALSSGSQLITAVVFKAVRHSSPEAGGVSISVWKMRSEGGRLSEMSWSMLSPVQWAKWTWSAVRGGGEDGEEEDGEEMKEEEEGAEMRVDEELSPEEDSLSGRRQVPRSPSSDSEGHFKTPEAETPIRVPSKELVELEDPNANGTDLPEGDSQLIGSAGELHNSFLDQNSNRNELHPPAAQSVTVGGGVDMQEEGVDALNNLIDPPRGEVDRPQACDLAGAAPDMADEGMVAVVGQLCNGHIKDVEPMTKPEKTRPPSLKMGGALNGPNLNEEVAAAADNDVEIPVPKASYNFDPDKYDDNFNPFASGGSKLQSSPPPCPTATQEDMPVQDPKPAKIEFGPAGKDEILSKESKRPPPRKLGKKPASKLIAPKKHRPRQAEPAPVPAATQSTDDIPIGKSSYSCDPSQWDDPNFNPFGSNAKMGSSPTLPKGSYTFDPDNFDDSVDPFKPSRSLAGGEKSKMAPAVEKLGDEHIKHKLELPLEEEESKGRQSPKKSKSRMITNTCQVKKYENQSLVLDVCDQEEETVVTRAPNMTHRVAHATDEEKLASTASGQKPGKGTNEGGLLDIATPPASPKKSQGDGIWAFCLVKIADSLEEKATYTSCEELPKTQSTKPATGSESCEKGSPILDSICINQADKVAVLTLIREEIIAKEIEASEWKQKYEESKQEVMEMRKIVAEYEKTVAQMIEDEQRTNRTSQRSIQQLTAEKEQALADLNSVERSLSDLFRRYENMKTVLEGFKKNEEVLKKCAQEYLARVKQEEQRYQTLKIHAEEKLDSANEEIALVRAKANAESVALSASLRKEQMKVESLEQALYQKNQEIEELTKICDELIAKLAKTD</sequence>
<dbReference type="GO" id="GO:0005737">
    <property type="term" value="C:cytoplasm"/>
    <property type="evidence" value="ECO:0007669"/>
    <property type="project" value="TreeGrafter"/>
</dbReference>
<dbReference type="Gene3D" id="1.20.5.1700">
    <property type="match status" value="1"/>
</dbReference>
<feature type="coiled-coil region" evidence="7">
    <location>
        <begin position="663"/>
        <end position="736"/>
    </location>
</feature>
<feature type="coiled-coil region" evidence="7">
    <location>
        <begin position="765"/>
        <end position="849"/>
    </location>
</feature>
<comment type="similarity">
    <text evidence="2">Belongs to the TACC family.</text>
</comment>
<evidence type="ECO:0000256" key="8">
    <source>
        <dbReference type="SAM" id="MobiDB-lite"/>
    </source>
</evidence>
<dbReference type="PANTHER" id="PTHR13924">
    <property type="entry name" value="TRANSFORMING ACIDIC COILED-COIL CONTAINING PROTEIN 1/2"/>
    <property type="match status" value="1"/>
</dbReference>
<keyword evidence="6" id="KW-0206">Cytoskeleton</keyword>
<evidence type="ECO:0000256" key="7">
    <source>
        <dbReference type="SAM" id="Coils"/>
    </source>
</evidence>
<reference evidence="10" key="1">
    <citation type="thesis" date="2021" institute="BYU ScholarsArchive" country="Provo, UT, USA">
        <title>Applications of and Algorithms for Genome Assembly and Genomic Analyses with an Emphasis on Marine Teleosts.</title>
        <authorList>
            <person name="Pickett B.D."/>
        </authorList>
    </citation>
    <scope>NUCLEOTIDE SEQUENCE</scope>
    <source>
        <strain evidence="10">HI-2016</strain>
    </source>
</reference>
<feature type="region of interest" description="Disordered" evidence="8">
    <location>
        <begin position="552"/>
        <end position="592"/>
    </location>
</feature>
<feature type="compositionally biased region" description="Polar residues" evidence="8">
    <location>
        <begin position="429"/>
        <end position="441"/>
    </location>
</feature>
<accession>A0A8T2PRB2</accession>
<evidence type="ECO:0000256" key="4">
    <source>
        <dbReference type="ARBA" id="ARBA00022553"/>
    </source>
</evidence>
<name>A0A8T2PRB2_9TELE</name>
<feature type="compositionally biased region" description="Acidic residues" evidence="8">
    <location>
        <begin position="82"/>
        <end position="98"/>
    </location>
</feature>
<proteinExistence type="inferred from homology"/>
<evidence type="ECO:0000259" key="9">
    <source>
        <dbReference type="Pfam" id="PF05010"/>
    </source>
</evidence>
<feature type="non-terminal residue" evidence="10">
    <location>
        <position position="1"/>
    </location>
</feature>
<feature type="compositionally biased region" description="Basic and acidic residues" evidence="8">
    <location>
        <begin position="258"/>
        <end position="269"/>
    </location>
</feature>
<dbReference type="FunFam" id="1.20.5.1700:FF:000001">
    <property type="entry name" value="Transforming acidic coiled-coil-containing protein 1 isoform 2"/>
    <property type="match status" value="1"/>
</dbReference>
<feature type="region of interest" description="Disordered" evidence="8">
    <location>
        <begin position="209"/>
        <end position="228"/>
    </location>
</feature>
<evidence type="ECO:0000256" key="6">
    <source>
        <dbReference type="ARBA" id="ARBA00023212"/>
    </source>
</evidence>
<keyword evidence="11" id="KW-1185">Reference proteome</keyword>
<feature type="region of interest" description="Disordered" evidence="8">
    <location>
        <begin position="77"/>
        <end position="199"/>
    </location>
</feature>
<feature type="region of interest" description="Disordered" evidence="8">
    <location>
        <begin position="301"/>
        <end position="476"/>
    </location>
</feature>
<evidence type="ECO:0000313" key="10">
    <source>
        <dbReference type="EMBL" id="KAG9353927.1"/>
    </source>
</evidence>
<comment type="subcellular location">
    <subcellularLocation>
        <location evidence="1">Cytoplasm</location>
        <location evidence="1">Cytoskeleton</location>
    </subcellularLocation>
</comment>
<dbReference type="Proteomes" id="UP000824540">
    <property type="component" value="Unassembled WGS sequence"/>
</dbReference>
<evidence type="ECO:0000256" key="1">
    <source>
        <dbReference type="ARBA" id="ARBA00004245"/>
    </source>
</evidence>
<dbReference type="GO" id="GO:0005856">
    <property type="term" value="C:cytoskeleton"/>
    <property type="evidence" value="ECO:0007669"/>
    <property type="project" value="UniProtKB-SubCell"/>
</dbReference>
<feature type="region of interest" description="Disordered" evidence="8">
    <location>
        <begin position="258"/>
        <end position="282"/>
    </location>
</feature>
<keyword evidence="3" id="KW-0963">Cytoplasm</keyword>
<dbReference type="GO" id="GO:0007097">
    <property type="term" value="P:nuclear migration"/>
    <property type="evidence" value="ECO:0007669"/>
    <property type="project" value="TreeGrafter"/>
</dbReference>
<evidence type="ECO:0000256" key="3">
    <source>
        <dbReference type="ARBA" id="ARBA00022490"/>
    </source>
</evidence>
<dbReference type="Pfam" id="PF05010">
    <property type="entry name" value="TACC_C"/>
    <property type="match status" value="1"/>
</dbReference>
<feature type="region of interest" description="Disordered" evidence="8">
    <location>
        <begin position="1"/>
        <end position="20"/>
    </location>
</feature>
<keyword evidence="4" id="KW-0597">Phosphoprotein</keyword>
<comment type="caution">
    <text evidence="10">The sequence shown here is derived from an EMBL/GenBank/DDBJ whole genome shotgun (WGS) entry which is preliminary data.</text>
</comment>
<keyword evidence="5 7" id="KW-0175">Coiled coil</keyword>
<feature type="compositionally biased region" description="Basic and acidic residues" evidence="8">
    <location>
        <begin position="357"/>
        <end position="368"/>
    </location>
</feature>
<dbReference type="GO" id="GO:0021987">
    <property type="term" value="P:cerebral cortex development"/>
    <property type="evidence" value="ECO:0007669"/>
    <property type="project" value="TreeGrafter"/>
</dbReference>
<dbReference type="OrthoDB" id="10255048at2759"/>
<dbReference type="GO" id="GO:0007052">
    <property type="term" value="P:mitotic spindle organization"/>
    <property type="evidence" value="ECO:0007669"/>
    <property type="project" value="InterPro"/>
</dbReference>
<evidence type="ECO:0000256" key="5">
    <source>
        <dbReference type="ARBA" id="ARBA00023054"/>
    </source>
</evidence>
<feature type="domain" description="Transforming acidic coiled-coil-containing protein C-terminal" evidence="9">
    <location>
        <begin position="648"/>
        <end position="847"/>
    </location>
</feature>
<organism evidence="10 11">
    <name type="scientific">Albula glossodonta</name>
    <name type="common">roundjaw bonefish</name>
    <dbReference type="NCBI Taxonomy" id="121402"/>
    <lineage>
        <taxon>Eukaryota</taxon>
        <taxon>Metazoa</taxon>
        <taxon>Chordata</taxon>
        <taxon>Craniata</taxon>
        <taxon>Vertebrata</taxon>
        <taxon>Euteleostomi</taxon>
        <taxon>Actinopterygii</taxon>
        <taxon>Neopterygii</taxon>
        <taxon>Teleostei</taxon>
        <taxon>Albuliformes</taxon>
        <taxon>Albulidae</taxon>
        <taxon>Albula</taxon>
    </lineage>
</organism>
<gene>
    <name evidence="10" type="ORF">JZ751_012051</name>
</gene>